<gene>
    <name evidence="2" type="ORF">SAMN05421505_107138</name>
</gene>
<dbReference type="InterPro" id="IPR016181">
    <property type="entry name" value="Acyl_CoA_acyltransferase"/>
</dbReference>
<dbReference type="Proteomes" id="UP000198923">
    <property type="component" value="Unassembled WGS sequence"/>
</dbReference>
<keyword evidence="2" id="KW-0808">Transferase</keyword>
<dbReference type="PANTHER" id="PTHR43792">
    <property type="entry name" value="GNAT FAMILY, PUTATIVE (AFU_ORTHOLOGUE AFUA_3G00765)-RELATED-RELATED"/>
    <property type="match status" value="1"/>
</dbReference>
<dbReference type="InterPro" id="IPR051531">
    <property type="entry name" value="N-acetyltransferase"/>
</dbReference>
<proteinExistence type="predicted"/>
<dbReference type="EMBL" id="FNCN01000007">
    <property type="protein sequence ID" value="SDG73948.1"/>
    <property type="molecule type" value="Genomic_DNA"/>
</dbReference>
<evidence type="ECO:0000259" key="1">
    <source>
        <dbReference type="Pfam" id="PF13302"/>
    </source>
</evidence>
<dbReference type="RefSeq" id="WP_245690948.1">
    <property type="nucleotide sequence ID" value="NZ_FNCN01000007.1"/>
</dbReference>
<dbReference type="AlphaFoldDB" id="A0A1G7WPZ4"/>
<dbReference type="PANTHER" id="PTHR43792:SF1">
    <property type="entry name" value="N-ACETYLTRANSFERASE DOMAIN-CONTAINING PROTEIN"/>
    <property type="match status" value="1"/>
</dbReference>
<dbReference type="STRING" id="504805.SAMN05421505_107138"/>
<evidence type="ECO:0000313" key="2">
    <source>
        <dbReference type="EMBL" id="SDG73948.1"/>
    </source>
</evidence>
<keyword evidence="3" id="KW-1185">Reference proteome</keyword>
<accession>A0A1G7WPZ4</accession>
<dbReference type="Pfam" id="PF13302">
    <property type="entry name" value="Acetyltransf_3"/>
    <property type="match status" value="1"/>
</dbReference>
<dbReference type="Gene3D" id="3.40.630.30">
    <property type="match status" value="1"/>
</dbReference>
<name>A0A1G7WPZ4_9ACTN</name>
<sequence length="163" mass="18068">MLHTERLLLRRWTDADREPFAALNAGPEVMAYFPRTMTRDMSDRMIDRMVAESDTRGFGLGAVEVRDTGKFAGMTGLAVPGFEAHFTPAVEVGWRLARTAWGRGYATEAARAVLADGFTWLGLPEIVSFTAAVNTRWSAVKERAPAVWRGTSGNVAARYGQRW</sequence>
<feature type="domain" description="N-acetyltransferase" evidence="1">
    <location>
        <begin position="6"/>
        <end position="143"/>
    </location>
</feature>
<organism evidence="2 3">
    <name type="scientific">Sinosporangium album</name>
    <dbReference type="NCBI Taxonomy" id="504805"/>
    <lineage>
        <taxon>Bacteria</taxon>
        <taxon>Bacillati</taxon>
        <taxon>Actinomycetota</taxon>
        <taxon>Actinomycetes</taxon>
        <taxon>Streptosporangiales</taxon>
        <taxon>Streptosporangiaceae</taxon>
        <taxon>Sinosporangium</taxon>
    </lineage>
</organism>
<reference evidence="2 3" key="1">
    <citation type="submission" date="2016-10" db="EMBL/GenBank/DDBJ databases">
        <authorList>
            <person name="de Groot N.N."/>
        </authorList>
    </citation>
    <scope>NUCLEOTIDE SEQUENCE [LARGE SCALE GENOMIC DNA]</scope>
    <source>
        <strain evidence="2 3">CPCC 201354</strain>
    </source>
</reference>
<protein>
    <submittedName>
        <fullName evidence="2">Ribosomal-protein-alanine N-acetyltransferase</fullName>
    </submittedName>
</protein>
<dbReference type="SUPFAM" id="SSF55729">
    <property type="entry name" value="Acyl-CoA N-acyltransferases (Nat)"/>
    <property type="match status" value="1"/>
</dbReference>
<dbReference type="InterPro" id="IPR000182">
    <property type="entry name" value="GNAT_dom"/>
</dbReference>
<dbReference type="GO" id="GO:0016747">
    <property type="term" value="F:acyltransferase activity, transferring groups other than amino-acyl groups"/>
    <property type="evidence" value="ECO:0007669"/>
    <property type="project" value="InterPro"/>
</dbReference>
<evidence type="ECO:0000313" key="3">
    <source>
        <dbReference type="Proteomes" id="UP000198923"/>
    </source>
</evidence>